<comment type="subcellular location">
    <subcellularLocation>
        <location evidence="1">Membrane</location>
        <topology evidence="1">Single-pass membrane protein</topology>
    </subcellularLocation>
</comment>
<dbReference type="Proteomes" id="UP000253250">
    <property type="component" value="Unassembled WGS sequence"/>
</dbReference>
<name>A0A368HHB6_9GAMM</name>
<feature type="transmembrane region" description="Helical" evidence="7">
    <location>
        <begin position="16"/>
        <end position="37"/>
    </location>
</feature>
<feature type="region of interest" description="Disordered" evidence="6">
    <location>
        <begin position="60"/>
        <end position="89"/>
    </location>
</feature>
<organism evidence="8 9">
    <name type="scientific">Acidiferrobacter thiooxydans</name>
    <dbReference type="NCBI Taxonomy" id="163359"/>
    <lineage>
        <taxon>Bacteria</taxon>
        <taxon>Pseudomonadati</taxon>
        <taxon>Pseudomonadota</taxon>
        <taxon>Gammaproteobacteria</taxon>
        <taxon>Acidiferrobacterales</taxon>
        <taxon>Acidiferrobacteraceae</taxon>
        <taxon>Acidiferrobacter</taxon>
    </lineage>
</organism>
<evidence type="ECO:0000256" key="5">
    <source>
        <dbReference type="SAM" id="Coils"/>
    </source>
</evidence>
<reference evidence="8 9" key="1">
    <citation type="submission" date="2018-02" db="EMBL/GenBank/DDBJ databases">
        <title>Insights into the biology of acidophilic members of the Acidiferrobacteraceae family derived from comparative genomic analyses.</title>
        <authorList>
            <person name="Issotta F."/>
            <person name="Thyssen C."/>
            <person name="Mena C."/>
            <person name="Moya A."/>
            <person name="Bellenberg S."/>
            <person name="Sproer C."/>
            <person name="Covarrubias P.C."/>
            <person name="Sand W."/>
            <person name="Quatrini R."/>
            <person name="Vera M."/>
        </authorList>
    </citation>
    <scope>NUCLEOTIDE SEQUENCE [LARGE SCALE GENOMIC DNA]</scope>
    <source>
        <strain evidence="9">m-1</strain>
    </source>
</reference>
<evidence type="ECO:0000313" key="8">
    <source>
        <dbReference type="EMBL" id="RCN58762.1"/>
    </source>
</evidence>
<keyword evidence="5" id="KW-0175">Coiled coil</keyword>
<comment type="caution">
    <text evidence="8">The sequence shown here is derived from an EMBL/GenBank/DDBJ whole genome shotgun (WGS) entry which is preliminary data.</text>
</comment>
<dbReference type="Pfam" id="PF13103">
    <property type="entry name" value="TonB_2"/>
    <property type="match status" value="1"/>
</dbReference>
<keyword evidence="3 7" id="KW-1133">Transmembrane helix</keyword>
<evidence type="ECO:0000256" key="4">
    <source>
        <dbReference type="ARBA" id="ARBA00023136"/>
    </source>
</evidence>
<dbReference type="GO" id="GO:0019534">
    <property type="term" value="F:toxin transmembrane transporter activity"/>
    <property type="evidence" value="ECO:0007669"/>
    <property type="project" value="InterPro"/>
</dbReference>
<dbReference type="GO" id="GO:0016020">
    <property type="term" value="C:membrane"/>
    <property type="evidence" value="ECO:0007669"/>
    <property type="project" value="UniProtKB-SubCell"/>
</dbReference>
<protein>
    <submittedName>
        <fullName evidence="8">Cell envelope integrity protein TolA</fullName>
    </submittedName>
</protein>
<dbReference type="NCBIfam" id="TIGR02794">
    <property type="entry name" value="tolA_full"/>
    <property type="match status" value="1"/>
</dbReference>
<accession>A0A368HHB6</accession>
<dbReference type="InterPro" id="IPR014161">
    <property type="entry name" value="Tol-Pal_TolA"/>
</dbReference>
<evidence type="ECO:0000256" key="6">
    <source>
        <dbReference type="SAM" id="MobiDB-lite"/>
    </source>
</evidence>
<dbReference type="NCBIfam" id="TIGR01352">
    <property type="entry name" value="tonB_Cterm"/>
    <property type="match status" value="1"/>
</dbReference>
<gene>
    <name evidence="8" type="primary">tolA</name>
    <name evidence="8" type="ORF">C4900_03085</name>
</gene>
<dbReference type="EMBL" id="PSYR01000001">
    <property type="protein sequence ID" value="RCN58762.1"/>
    <property type="molecule type" value="Genomic_DNA"/>
</dbReference>
<dbReference type="SUPFAM" id="SSF74653">
    <property type="entry name" value="TolA/TonB C-terminal domain"/>
    <property type="match status" value="1"/>
</dbReference>
<dbReference type="InterPro" id="IPR006260">
    <property type="entry name" value="TonB/TolA_C"/>
</dbReference>
<dbReference type="GO" id="GO:0043213">
    <property type="term" value="P:bacteriocin transport"/>
    <property type="evidence" value="ECO:0007669"/>
    <property type="project" value="InterPro"/>
</dbReference>
<proteinExistence type="predicted"/>
<feature type="coiled-coil region" evidence="5">
    <location>
        <begin position="99"/>
        <end position="168"/>
    </location>
</feature>
<keyword evidence="9" id="KW-1185">Reference proteome</keyword>
<dbReference type="Gene3D" id="3.30.1150.10">
    <property type="match status" value="1"/>
</dbReference>
<evidence type="ECO:0000256" key="1">
    <source>
        <dbReference type="ARBA" id="ARBA00004167"/>
    </source>
</evidence>
<evidence type="ECO:0000256" key="2">
    <source>
        <dbReference type="ARBA" id="ARBA00022692"/>
    </source>
</evidence>
<keyword evidence="4 7" id="KW-0472">Membrane</keyword>
<evidence type="ECO:0000313" key="9">
    <source>
        <dbReference type="Proteomes" id="UP000253250"/>
    </source>
</evidence>
<dbReference type="AlphaFoldDB" id="A0A368HHB6"/>
<feature type="compositionally biased region" description="Pro residues" evidence="6">
    <location>
        <begin position="61"/>
        <end position="81"/>
    </location>
</feature>
<keyword evidence="2 7" id="KW-0812">Transmembrane</keyword>
<evidence type="ECO:0000256" key="7">
    <source>
        <dbReference type="SAM" id="Phobius"/>
    </source>
</evidence>
<sequence length="297" mass="31405">MIMAGRTREAPGRTRAVVYALLVHLAVIAFLVVSFRWSELDTSYVVKTGPHVIHAFMVGPRPVPRPTPPIPQPRVAPPAPRPAVRKGPSKTQLARQKALQKAHAKAQALARAKAEALAQAKAQAKAQALARAKAQAQALARARAEQAARAAARKRLQAQEQAAAARARAKLQREVAQAAARARQRAAARAAAARAAAAAARGVVSRYKALIEARVSAAWVAVPQSKGLHCIVRVRLIAGGQVVSARIVQSSGNSVFDRSVIAAIYNAAPLPVPHSATKLQYLNPLTFVFTAPKGSSP</sequence>
<evidence type="ECO:0000256" key="3">
    <source>
        <dbReference type="ARBA" id="ARBA00022989"/>
    </source>
</evidence>